<feature type="transmembrane region" description="Helical" evidence="1">
    <location>
        <begin position="122"/>
        <end position="140"/>
    </location>
</feature>
<gene>
    <name evidence="2" type="ORF">S12H4_17419</name>
</gene>
<evidence type="ECO:0000256" key="1">
    <source>
        <dbReference type="SAM" id="Phobius"/>
    </source>
</evidence>
<feature type="transmembrane region" description="Helical" evidence="1">
    <location>
        <begin position="95"/>
        <end position="116"/>
    </location>
</feature>
<proteinExistence type="predicted"/>
<comment type="caution">
    <text evidence="2">The sequence shown here is derived from an EMBL/GenBank/DDBJ whole genome shotgun (WGS) entry which is preliminary data.</text>
</comment>
<sequence length="146" mass="15473">MSLLMRTGTRVIKGLGRSFQKVGIFLGLVASIALIGLILAVPLWYFSSKFAAGYTVFVLSLVAAGLLALLISRIVGLSKNPGALRLYANKTMLPILKKAAVVVASLGVIYGIVFLISRGLAVPAILAAVVWLLLLGFLKYGKRGKT</sequence>
<organism evidence="2">
    <name type="scientific">marine sediment metagenome</name>
    <dbReference type="NCBI Taxonomy" id="412755"/>
    <lineage>
        <taxon>unclassified sequences</taxon>
        <taxon>metagenomes</taxon>
        <taxon>ecological metagenomes</taxon>
    </lineage>
</organism>
<protein>
    <submittedName>
        <fullName evidence="2">Uncharacterized protein</fullName>
    </submittedName>
</protein>
<keyword evidence="1" id="KW-1133">Transmembrane helix</keyword>
<reference evidence="2" key="1">
    <citation type="journal article" date="2014" name="Front. Microbiol.">
        <title>High frequency of phylogenetically diverse reductive dehalogenase-homologous genes in deep subseafloor sedimentary metagenomes.</title>
        <authorList>
            <person name="Kawai M."/>
            <person name="Futagami T."/>
            <person name="Toyoda A."/>
            <person name="Takaki Y."/>
            <person name="Nishi S."/>
            <person name="Hori S."/>
            <person name="Arai W."/>
            <person name="Tsubouchi T."/>
            <person name="Morono Y."/>
            <person name="Uchiyama I."/>
            <person name="Ito T."/>
            <person name="Fujiyama A."/>
            <person name="Inagaki F."/>
            <person name="Takami H."/>
        </authorList>
    </citation>
    <scope>NUCLEOTIDE SEQUENCE</scope>
    <source>
        <strain evidence="2">Expedition CK06-06</strain>
    </source>
</reference>
<accession>X1TC02</accession>
<evidence type="ECO:0000313" key="2">
    <source>
        <dbReference type="EMBL" id="GAI85100.1"/>
    </source>
</evidence>
<keyword evidence="1" id="KW-0812">Transmembrane</keyword>
<dbReference type="AlphaFoldDB" id="X1TC02"/>
<keyword evidence="1" id="KW-0472">Membrane</keyword>
<feature type="transmembrane region" description="Helical" evidence="1">
    <location>
        <begin position="21"/>
        <end position="45"/>
    </location>
</feature>
<name>X1TC02_9ZZZZ</name>
<feature type="transmembrane region" description="Helical" evidence="1">
    <location>
        <begin position="51"/>
        <end position="75"/>
    </location>
</feature>
<dbReference type="EMBL" id="BARW01008511">
    <property type="protein sequence ID" value="GAI85100.1"/>
    <property type="molecule type" value="Genomic_DNA"/>
</dbReference>